<keyword evidence="1 2" id="KW-0238">DNA-binding</keyword>
<dbReference type="GO" id="GO:0003700">
    <property type="term" value="F:DNA-binding transcription factor activity"/>
    <property type="evidence" value="ECO:0007669"/>
    <property type="project" value="TreeGrafter"/>
</dbReference>
<dbReference type="Proteomes" id="UP000240739">
    <property type="component" value="Unassembled WGS sequence"/>
</dbReference>
<proteinExistence type="predicted"/>
<name>A0A2T4UCM7_9ACTN</name>
<organism evidence="5 6">
    <name type="scientific">Paraconexibacter algicola</name>
    <dbReference type="NCBI Taxonomy" id="2133960"/>
    <lineage>
        <taxon>Bacteria</taxon>
        <taxon>Bacillati</taxon>
        <taxon>Actinomycetota</taxon>
        <taxon>Thermoleophilia</taxon>
        <taxon>Solirubrobacterales</taxon>
        <taxon>Paraconexibacteraceae</taxon>
        <taxon>Paraconexibacter</taxon>
    </lineage>
</organism>
<accession>A0A2T4UCM7</accession>
<evidence type="ECO:0000313" key="6">
    <source>
        <dbReference type="Proteomes" id="UP000240739"/>
    </source>
</evidence>
<dbReference type="InterPro" id="IPR009057">
    <property type="entry name" value="Homeodomain-like_sf"/>
</dbReference>
<dbReference type="AlphaFoldDB" id="A0A2T4UCM7"/>
<keyword evidence="6" id="KW-1185">Reference proteome</keyword>
<dbReference type="GO" id="GO:0000976">
    <property type="term" value="F:transcription cis-regulatory region binding"/>
    <property type="evidence" value="ECO:0007669"/>
    <property type="project" value="TreeGrafter"/>
</dbReference>
<sequence>MRCRPAGGPRSPRPARGVRGYRGRVTAPLPYRHLLKREPTQARSRARVEAILDAAAGLLADGDREAVTVRDIAAGAGVPTGTLYQFFEDKPAVLQALAVRYVHRTPDVLGAALARPDRDWRTVLPAVVDGFAELLRREPAMRVLWLHSTLDAATVSLADAADDQLARDLARHLRQIAQAPDAEPETAPGWRVLISVVSSLLRGAFLLDPAGDEATLREARRVATVYAGTLLGLVAQP</sequence>
<dbReference type="Pfam" id="PF17928">
    <property type="entry name" value="TetR_C_22"/>
    <property type="match status" value="1"/>
</dbReference>
<gene>
    <name evidence="5" type="ORF">C7Y72_20600</name>
</gene>
<feature type="compositionally biased region" description="Low complexity" evidence="3">
    <location>
        <begin position="1"/>
        <end position="18"/>
    </location>
</feature>
<comment type="caution">
    <text evidence="5">The sequence shown here is derived from an EMBL/GenBank/DDBJ whole genome shotgun (WGS) entry which is preliminary data.</text>
</comment>
<dbReference type="SUPFAM" id="SSF46689">
    <property type="entry name" value="Homeodomain-like"/>
    <property type="match status" value="1"/>
</dbReference>
<feature type="DNA-binding region" description="H-T-H motif" evidence="2">
    <location>
        <begin position="68"/>
        <end position="87"/>
    </location>
</feature>
<evidence type="ECO:0000256" key="3">
    <source>
        <dbReference type="SAM" id="MobiDB-lite"/>
    </source>
</evidence>
<evidence type="ECO:0000259" key="4">
    <source>
        <dbReference type="PROSITE" id="PS50977"/>
    </source>
</evidence>
<dbReference type="PRINTS" id="PR00455">
    <property type="entry name" value="HTHTETR"/>
</dbReference>
<feature type="region of interest" description="Disordered" evidence="3">
    <location>
        <begin position="1"/>
        <end position="20"/>
    </location>
</feature>
<feature type="domain" description="HTH tetR-type" evidence="4">
    <location>
        <begin position="45"/>
        <end position="105"/>
    </location>
</feature>
<dbReference type="Pfam" id="PF00440">
    <property type="entry name" value="TetR_N"/>
    <property type="match status" value="1"/>
</dbReference>
<dbReference type="PANTHER" id="PTHR30055">
    <property type="entry name" value="HTH-TYPE TRANSCRIPTIONAL REGULATOR RUTR"/>
    <property type="match status" value="1"/>
</dbReference>
<dbReference type="InterPro" id="IPR041674">
    <property type="entry name" value="TetR_C_22"/>
</dbReference>
<dbReference type="InterPro" id="IPR001647">
    <property type="entry name" value="HTH_TetR"/>
</dbReference>
<dbReference type="EMBL" id="PYYB01000004">
    <property type="protein sequence ID" value="PTL54973.1"/>
    <property type="molecule type" value="Genomic_DNA"/>
</dbReference>
<evidence type="ECO:0000313" key="5">
    <source>
        <dbReference type="EMBL" id="PTL54973.1"/>
    </source>
</evidence>
<evidence type="ECO:0000256" key="1">
    <source>
        <dbReference type="ARBA" id="ARBA00023125"/>
    </source>
</evidence>
<dbReference type="PROSITE" id="PS50977">
    <property type="entry name" value="HTH_TETR_2"/>
    <property type="match status" value="1"/>
</dbReference>
<dbReference type="InterPro" id="IPR050109">
    <property type="entry name" value="HTH-type_TetR-like_transc_reg"/>
</dbReference>
<evidence type="ECO:0000256" key="2">
    <source>
        <dbReference type="PROSITE-ProRule" id="PRU00335"/>
    </source>
</evidence>
<reference evidence="5 6" key="1">
    <citation type="submission" date="2018-03" db="EMBL/GenBank/DDBJ databases">
        <title>Aquarubrobacter algicola gen. nov., sp. nov., a novel actinobacterium isolated from shallow eutrophic lake during the end of cyanobacterial harmful algal blooms.</title>
        <authorList>
            <person name="Chun S.J."/>
        </authorList>
    </citation>
    <scope>NUCLEOTIDE SEQUENCE [LARGE SCALE GENOMIC DNA]</scope>
    <source>
        <strain evidence="5 6">Seoho-28</strain>
    </source>
</reference>
<protein>
    <recommendedName>
        <fullName evidence="4">HTH tetR-type domain-containing protein</fullName>
    </recommendedName>
</protein>
<dbReference type="Gene3D" id="1.10.357.10">
    <property type="entry name" value="Tetracycline Repressor, domain 2"/>
    <property type="match status" value="1"/>
</dbReference>
<dbReference type="PANTHER" id="PTHR30055:SF226">
    <property type="entry name" value="HTH-TYPE TRANSCRIPTIONAL REGULATOR PKSA"/>
    <property type="match status" value="1"/>
</dbReference>